<accession>A0A383VUA1</accession>
<dbReference type="SUPFAM" id="SSF53474">
    <property type="entry name" value="alpha/beta-Hydrolases"/>
    <property type="match status" value="1"/>
</dbReference>
<keyword evidence="3" id="KW-1185">Reference proteome</keyword>
<dbReference type="Pfam" id="PF02450">
    <property type="entry name" value="LCAT"/>
    <property type="match status" value="1"/>
</dbReference>
<dbReference type="STRING" id="3088.A0A383VUA1"/>
<dbReference type="PANTHER" id="PTHR11440">
    <property type="entry name" value="LECITHIN-CHOLESTEROL ACYLTRANSFERASE-RELATED"/>
    <property type="match status" value="1"/>
</dbReference>
<name>A0A383VUA1_TETOB</name>
<evidence type="ECO:0000313" key="2">
    <source>
        <dbReference type="EMBL" id="SZX69077.1"/>
    </source>
</evidence>
<sequence length="455" mass="48807">MTVPTSPTSGVKAPLNIPMYLGKQPGAPSPKQPRQLGHQANCDTPRPTFVLVPGNAASQLDATQDGSAGGCAPFTSPRMVYPDPSWAKNLKCLLHTLSVTYDSSSGRYSNSSGTQLYSSEGGWPNGTSTFVLQIGYAGLWHHLGSSYGYQAGVDMFAAPYDWRLDYDGLDQAGQFDQVAARISAAVKLNCGQKAVILAHSMGSNVVLHMLRQQRFQQWRERNIRAVIFAGASIEGIAAMGWMIQLTGTLDASPALTSYIPSPALAQLPPTVLDQAIYQVVQNTPFANLVLPVVGAIDEGHVLVSTPSRNYSVGQQKELLQDMGSEVLAALFDKVQLHTQQLVDAGPVPGIQSFCLYSTSVRTPMTLHFSADIPRHRAMKRPARVTWGAGDGYIDLQTLRRCSKIVQAGNVVEVAHPLVDHAGLIREPAGLAAIDSILAEIGLVKHNPKGPRGVHG</sequence>
<reference evidence="2 3" key="1">
    <citation type="submission" date="2016-10" db="EMBL/GenBank/DDBJ databases">
        <authorList>
            <person name="Cai Z."/>
        </authorList>
    </citation>
    <scope>NUCLEOTIDE SEQUENCE [LARGE SCALE GENOMIC DNA]</scope>
</reference>
<dbReference type="InterPro" id="IPR029058">
    <property type="entry name" value="AB_hydrolase_fold"/>
</dbReference>
<proteinExistence type="predicted"/>
<gene>
    <name evidence="2" type="ORF">BQ4739_LOCUS9381</name>
</gene>
<dbReference type="AlphaFoldDB" id="A0A383VUA1"/>
<dbReference type="GO" id="GO:0006629">
    <property type="term" value="P:lipid metabolic process"/>
    <property type="evidence" value="ECO:0007669"/>
    <property type="project" value="InterPro"/>
</dbReference>
<dbReference type="Gene3D" id="3.40.50.1820">
    <property type="entry name" value="alpha/beta hydrolase"/>
    <property type="match status" value="1"/>
</dbReference>
<dbReference type="GO" id="GO:0008374">
    <property type="term" value="F:O-acyltransferase activity"/>
    <property type="evidence" value="ECO:0007669"/>
    <property type="project" value="InterPro"/>
</dbReference>
<dbReference type="InterPro" id="IPR003386">
    <property type="entry name" value="LACT/PDAT_acylTrfase"/>
</dbReference>
<evidence type="ECO:0000313" key="3">
    <source>
        <dbReference type="Proteomes" id="UP000256970"/>
    </source>
</evidence>
<organism evidence="2 3">
    <name type="scientific">Tetradesmus obliquus</name>
    <name type="common">Green alga</name>
    <name type="synonym">Acutodesmus obliquus</name>
    <dbReference type="NCBI Taxonomy" id="3088"/>
    <lineage>
        <taxon>Eukaryota</taxon>
        <taxon>Viridiplantae</taxon>
        <taxon>Chlorophyta</taxon>
        <taxon>core chlorophytes</taxon>
        <taxon>Chlorophyceae</taxon>
        <taxon>CS clade</taxon>
        <taxon>Sphaeropleales</taxon>
        <taxon>Scenedesmaceae</taxon>
        <taxon>Tetradesmus</taxon>
    </lineage>
</organism>
<feature type="region of interest" description="Disordered" evidence="1">
    <location>
        <begin position="1"/>
        <end position="40"/>
    </location>
</feature>
<dbReference type="EMBL" id="FNXT01000900">
    <property type="protein sequence ID" value="SZX69077.1"/>
    <property type="molecule type" value="Genomic_DNA"/>
</dbReference>
<evidence type="ECO:0000256" key="1">
    <source>
        <dbReference type="SAM" id="MobiDB-lite"/>
    </source>
</evidence>
<dbReference type="Proteomes" id="UP000256970">
    <property type="component" value="Unassembled WGS sequence"/>
</dbReference>
<protein>
    <submittedName>
        <fullName evidence="2">Uncharacterized protein</fullName>
    </submittedName>
</protein>